<dbReference type="InterPro" id="IPR003582">
    <property type="entry name" value="ShKT_dom"/>
</dbReference>
<dbReference type="Proteomes" id="UP000827889">
    <property type="component" value="Chromosome 10"/>
</dbReference>
<dbReference type="GO" id="GO:0005506">
    <property type="term" value="F:iron ion binding"/>
    <property type="evidence" value="ECO:0007669"/>
    <property type="project" value="InterPro"/>
</dbReference>
<comment type="catalytic activity">
    <reaction evidence="14">
        <text>L-prolyl-[collagen] + 2-oxoglutarate + O2 = trans-4-hydroxy-L-prolyl-[collagen] + succinate + CO2</text>
        <dbReference type="Rhea" id="RHEA:18945"/>
        <dbReference type="Rhea" id="RHEA-COMP:11676"/>
        <dbReference type="Rhea" id="RHEA-COMP:11680"/>
        <dbReference type="ChEBI" id="CHEBI:15379"/>
        <dbReference type="ChEBI" id="CHEBI:16526"/>
        <dbReference type="ChEBI" id="CHEBI:16810"/>
        <dbReference type="ChEBI" id="CHEBI:30031"/>
        <dbReference type="ChEBI" id="CHEBI:50342"/>
        <dbReference type="ChEBI" id="CHEBI:61965"/>
        <dbReference type="EC" id="1.14.11.2"/>
    </reaction>
</comment>
<evidence type="ECO:0000256" key="11">
    <source>
        <dbReference type="ARBA" id="ARBA00023002"/>
    </source>
</evidence>
<dbReference type="Pfam" id="PF01549">
    <property type="entry name" value="ShK"/>
    <property type="match status" value="1"/>
</dbReference>
<keyword evidence="13" id="KW-0472">Membrane</keyword>
<protein>
    <recommendedName>
        <fullName evidence="4">procollagen-proline 4-dioxygenase</fullName>
        <ecNumber evidence="4">1.14.11.2</ecNumber>
    </recommendedName>
</protein>
<dbReference type="AlphaFoldDB" id="A0A8B8PFU6"/>
<gene>
    <name evidence="18" type="primary">LOC115742676</name>
</gene>
<comment type="similarity">
    <text evidence="3">Belongs to the P4HA family.</text>
</comment>
<dbReference type="GO" id="GO:0005789">
    <property type="term" value="C:endoplasmic reticulum membrane"/>
    <property type="evidence" value="ECO:0007669"/>
    <property type="project" value="UniProtKB-SubCell"/>
</dbReference>
<comment type="subcellular location">
    <subcellularLocation>
        <location evidence="2">Endoplasmic reticulum membrane</location>
        <topology evidence="2">Single-pass type II membrane protein</topology>
    </subcellularLocation>
</comment>
<sequence length="311" mass="35277">MASLPSILLVAFVLPLSSCFAESFSSRKELRDKEVDRDMAIAMENSFISNRVDPSRVVQLSWRPRVFLYRGFMTDEECDHLKSLVHGTNKNIRRDDDLEEVARQRRSLRSEIPLDLTDDIVTRIEERISAWSFLPKEMGRRIQIMHFGSEEGKLKYDYYGNASVPTQAKNLMATVILYLSNVTQGGEILFPESELNGKSWSDCSKSDDILRPTKGDAILFFSLHVDASPDTRSSHARCPVLEGEMWCATKLFHIRPLDSEKTSLDSDSNGCTDEDENCPRWAATGECQKNPVYMIGSPDYYGTCRKSCNAC</sequence>
<keyword evidence="6" id="KW-0479">Metal-binding</keyword>
<feature type="chain" id="PRO_5034999657" description="procollagen-proline 4-dioxygenase" evidence="15">
    <location>
        <begin position="22"/>
        <end position="311"/>
    </location>
</feature>
<accession>A0A8B8PFU6</accession>
<keyword evidence="12" id="KW-0408">Iron</keyword>
<evidence type="ECO:0000256" key="13">
    <source>
        <dbReference type="ARBA" id="ARBA00023136"/>
    </source>
</evidence>
<evidence type="ECO:0000256" key="1">
    <source>
        <dbReference type="ARBA" id="ARBA00001961"/>
    </source>
</evidence>
<dbReference type="OrthoDB" id="420380at2759"/>
<dbReference type="PROSITE" id="PS51670">
    <property type="entry name" value="SHKT"/>
    <property type="match status" value="1"/>
</dbReference>
<keyword evidence="9" id="KW-0735">Signal-anchor</keyword>
<dbReference type="PANTHER" id="PTHR10869">
    <property type="entry name" value="PROLYL 4-HYDROXYLASE ALPHA SUBUNIT"/>
    <property type="match status" value="1"/>
</dbReference>
<dbReference type="GeneID" id="115742676"/>
<evidence type="ECO:0000256" key="10">
    <source>
        <dbReference type="ARBA" id="ARBA00022989"/>
    </source>
</evidence>
<evidence type="ECO:0000259" key="16">
    <source>
        <dbReference type="PROSITE" id="PS51670"/>
    </source>
</evidence>
<evidence type="ECO:0000256" key="9">
    <source>
        <dbReference type="ARBA" id="ARBA00022968"/>
    </source>
</evidence>
<evidence type="ECO:0000256" key="3">
    <source>
        <dbReference type="ARBA" id="ARBA00006511"/>
    </source>
</evidence>
<evidence type="ECO:0000256" key="8">
    <source>
        <dbReference type="ARBA" id="ARBA00022964"/>
    </source>
</evidence>
<reference evidence="18" key="1">
    <citation type="submission" date="2025-08" db="UniProtKB">
        <authorList>
            <consortium name="RefSeq"/>
        </authorList>
    </citation>
    <scope>IDENTIFICATION</scope>
    <source>
        <tissue evidence="18">Leaf</tissue>
    </source>
</reference>
<dbReference type="GO" id="GO:0031418">
    <property type="term" value="F:L-ascorbic acid binding"/>
    <property type="evidence" value="ECO:0007669"/>
    <property type="project" value="InterPro"/>
</dbReference>
<dbReference type="RefSeq" id="XP_030532968.1">
    <property type="nucleotide sequence ID" value="XM_030677108.2"/>
</dbReference>
<keyword evidence="10" id="KW-1133">Transmembrane helix</keyword>
<keyword evidence="7" id="KW-0256">Endoplasmic reticulum</keyword>
<dbReference type="SMART" id="SM00702">
    <property type="entry name" value="P4Hc"/>
    <property type="match status" value="1"/>
</dbReference>
<name>A0A8B8PFU6_9MYRT</name>
<feature type="domain" description="ShKT" evidence="16">
    <location>
        <begin position="271"/>
        <end position="311"/>
    </location>
</feature>
<dbReference type="SMART" id="SM00254">
    <property type="entry name" value="ShKT"/>
    <property type="match status" value="1"/>
</dbReference>
<dbReference type="PANTHER" id="PTHR10869:SF102">
    <property type="entry name" value="PROLYL 4-HYDROXYLASE 12-RELATED"/>
    <property type="match status" value="1"/>
</dbReference>
<feature type="signal peptide" evidence="15">
    <location>
        <begin position="1"/>
        <end position="21"/>
    </location>
</feature>
<evidence type="ECO:0000256" key="6">
    <source>
        <dbReference type="ARBA" id="ARBA00022723"/>
    </source>
</evidence>
<dbReference type="KEGG" id="rarg:115742676"/>
<comment type="cofactor">
    <cofactor evidence="1">
        <name>L-ascorbate</name>
        <dbReference type="ChEBI" id="CHEBI:38290"/>
    </cofactor>
</comment>
<keyword evidence="11" id="KW-0560">Oxidoreductase</keyword>
<evidence type="ECO:0000256" key="7">
    <source>
        <dbReference type="ARBA" id="ARBA00022824"/>
    </source>
</evidence>
<dbReference type="InterPro" id="IPR006620">
    <property type="entry name" value="Pro_4_hyd_alph"/>
</dbReference>
<keyword evidence="5" id="KW-0812">Transmembrane</keyword>
<dbReference type="GO" id="GO:0004656">
    <property type="term" value="F:procollagen-proline 4-dioxygenase activity"/>
    <property type="evidence" value="ECO:0007669"/>
    <property type="project" value="UniProtKB-EC"/>
</dbReference>
<dbReference type="EC" id="1.14.11.2" evidence="4"/>
<evidence type="ECO:0000256" key="15">
    <source>
        <dbReference type="SAM" id="SignalP"/>
    </source>
</evidence>
<evidence type="ECO:0000256" key="14">
    <source>
        <dbReference type="ARBA" id="ARBA00049169"/>
    </source>
</evidence>
<evidence type="ECO:0000313" key="17">
    <source>
        <dbReference type="Proteomes" id="UP000827889"/>
    </source>
</evidence>
<organism evidence="17 18">
    <name type="scientific">Rhodamnia argentea</name>
    <dbReference type="NCBI Taxonomy" id="178133"/>
    <lineage>
        <taxon>Eukaryota</taxon>
        <taxon>Viridiplantae</taxon>
        <taxon>Streptophyta</taxon>
        <taxon>Embryophyta</taxon>
        <taxon>Tracheophyta</taxon>
        <taxon>Spermatophyta</taxon>
        <taxon>Magnoliopsida</taxon>
        <taxon>eudicotyledons</taxon>
        <taxon>Gunneridae</taxon>
        <taxon>Pentapetalae</taxon>
        <taxon>rosids</taxon>
        <taxon>malvids</taxon>
        <taxon>Myrtales</taxon>
        <taxon>Myrtaceae</taxon>
        <taxon>Myrtoideae</taxon>
        <taxon>Myrteae</taxon>
        <taxon>Australasian group</taxon>
        <taxon>Rhodamnia</taxon>
    </lineage>
</organism>
<evidence type="ECO:0000256" key="4">
    <source>
        <dbReference type="ARBA" id="ARBA00012269"/>
    </source>
</evidence>
<dbReference type="Gene3D" id="2.60.120.620">
    <property type="entry name" value="q2cbj1_9rhob like domain"/>
    <property type="match status" value="1"/>
</dbReference>
<keyword evidence="15" id="KW-0732">Signal</keyword>
<keyword evidence="8" id="KW-0223">Dioxygenase</keyword>
<keyword evidence="17" id="KW-1185">Reference proteome</keyword>
<evidence type="ECO:0000256" key="5">
    <source>
        <dbReference type="ARBA" id="ARBA00022692"/>
    </source>
</evidence>
<evidence type="ECO:0000256" key="12">
    <source>
        <dbReference type="ARBA" id="ARBA00023004"/>
    </source>
</evidence>
<evidence type="ECO:0000313" key="18">
    <source>
        <dbReference type="RefSeq" id="XP_030532968.1"/>
    </source>
</evidence>
<dbReference type="InterPro" id="IPR045054">
    <property type="entry name" value="P4HA-like"/>
</dbReference>
<proteinExistence type="inferred from homology"/>
<evidence type="ECO:0000256" key="2">
    <source>
        <dbReference type="ARBA" id="ARBA00004648"/>
    </source>
</evidence>